<dbReference type="GO" id="GO:0016579">
    <property type="term" value="P:protein deubiquitination"/>
    <property type="evidence" value="ECO:0007669"/>
    <property type="project" value="InterPro"/>
</dbReference>
<dbReference type="PANTHER" id="PTHR24006:SF758">
    <property type="entry name" value="UBIQUITIN CARBOXYL-TERMINAL HYDROLASE 36"/>
    <property type="match status" value="1"/>
</dbReference>
<dbReference type="EMBL" id="MUJZ01008073">
    <property type="protein sequence ID" value="OTF82521.1"/>
    <property type="molecule type" value="Genomic_DNA"/>
</dbReference>
<dbReference type="GO" id="GO:0042981">
    <property type="term" value="P:regulation of apoptotic process"/>
    <property type="evidence" value="ECO:0007669"/>
    <property type="project" value="TreeGrafter"/>
</dbReference>
<evidence type="ECO:0000313" key="17">
    <source>
        <dbReference type="Proteomes" id="UP000194236"/>
    </source>
</evidence>
<dbReference type="InterPro" id="IPR050164">
    <property type="entry name" value="Peptidase_C19"/>
</dbReference>
<evidence type="ECO:0000256" key="1">
    <source>
        <dbReference type="ARBA" id="ARBA00000707"/>
    </source>
</evidence>
<dbReference type="PROSITE" id="PS50235">
    <property type="entry name" value="USP_3"/>
    <property type="match status" value="1"/>
</dbReference>
<dbReference type="SUPFAM" id="SSF54001">
    <property type="entry name" value="Cysteine proteinases"/>
    <property type="match status" value="1"/>
</dbReference>
<keyword evidence="8" id="KW-0788">Thiol protease</keyword>
<keyword evidence="7 16" id="KW-0378">Hydrolase</keyword>
<evidence type="ECO:0000256" key="9">
    <source>
        <dbReference type="ARBA" id="ARBA00039432"/>
    </source>
</evidence>
<gene>
    <name evidence="16" type="ORF">BLA29_004862</name>
</gene>
<evidence type="ECO:0000256" key="6">
    <source>
        <dbReference type="ARBA" id="ARBA00022786"/>
    </source>
</evidence>
<feature type="non-terminal residue" evidence="16">
    <location>
        <position position="302"/>
    </location>
</feature>
<dbReference type="GO" id="GO:0005829">
    <property type="term" value="C:cytosol"/>
    <property type="evidence" value="ECO:0007669"/>
    <property type="project" value="TreeGrafter"/>
</dbReference>
<comment type="caution">
    <text evidence="16">The sequence shown here is derived from an EMBL/GenBank/DDBJ whole genome shotgun (WGS) entry which is preliminary data.</text>
</comment>
<evidence type="ECO:0000256" key="3">
    <source>
        <dbReference type="ARBA" id="ARBA00009085"/>
    </source>
</evidence>
<keyword evidence="6" id="KW-0833">Ubl conjugation pathway</keyword>
<dbReference type="FunFam" id="3.90.70.10:FF:000119">
    <property type="entry name" value="Ubiquitin specific peptidase 36"/>
    <property type="match status" value="1"/>
</dbReference>
<keyword evidence="17" id="KW-1185">Reference proteome</keyword>
<dbReference type="GO" id="GO:0004843">
    <property type="term" value="F:cysteine-type deubiquitinase activity"/>
    <property type="evidence" value="ECO:0007669"/>
    <property type="project" value="UniProtKB-EC"/>
</dbReference>
<evidence type="ECO:0000256" key="13">
    <source>
        <dbReference type="ARBA" id="ARBA00043009"/>
    </source>
</evidence>
<dbReference type="PANTHER" id="PTHR24006">
    <property type="entry name" value="UBIQUITIN CARBOXYL-TERMINAL HYDROLASE"/>
    <property type="match status" value="1"/>
</dbReference>
<dbReference type="AlphaFoldDB" id="A0A1Y3BNH1"/>
<sequence length="302" mass="34768">MNGSSPDGKKFTSHKSSSSRKNCSNSNHDGNEMGEPKRVLFPREKITLEWRKISAIGSGLQNLGNTCFVNSVLQSLTYCPPLVNFLISHHNEHASFCMICVMHRHITTALMSKMSVIQPNYICNRLKSIASHFTFGRQEDAHEFLRYVVDKMWRSCLSCHEKQYGLPGLVMKSDHLTKETTAINHIFGGYHRSQVSCMQCKAESNTYDYFMDFMLDIQNVSSLEQALQNFVNPEFLRNENAYKCLKCKKSVVAKKQFTVYRAPNVATFQLKRFDSNRTYTSKLVKFVTYPETLDLRPYMSEK</sequence>
<evidence type="ECO:0000259" key="15">
    <source>
        <dbReference type="PROSITE" id="PS50235"/>
    </source>
</evidence>
<dbReference type="PROSITE" id="PS00972">
    <property type="entry name" value="USP_1"/>
    <property type="match status" value="1"/>
</dbReference>
<proteinExistence type="inferred from homology"/>
<dbReference type="Gene3D" id="3.90.70.10">
    <property type="entry name" value="Cysteine proteinases"/>
    <property type="match status" value="1"/>
</dbReference>
<feature type="compositionally biased region" description="Low complexity" evidence="14">
    <location>
        <begin position="14"/>
        <end position="27"/>
    </location>
</feature>
<evidence type="ECO:0000256" key="4">
    <source>
        <dbReference type="ARBA" id="ARBA00012759"/>
    </source>
</evidence>
<dbReference type="Pfam" id="PF00443">
    <property type="entry name" value="UCH"/>
    <property type="match status" value="1"/>
</dbReference>
<evidence type="ECO:0000256" key="11">
    <source>
        <dbReference type="ARBA" id="ARBA00042154"/>
    </source>
</evidence>
<dbReference type="GO" id="GO:0006508">
    <property type="term" value="P:proteolysis"/>
    <property type="evidence" value="ECO:0007669"/>
    <property type="project" value="UniProtKB-KW"/>
</dbReference>
<dbReference type="Proteomes" id="UP000194236">
    <property type="component" value="Unassembled WGS sequence"/>
</dbReference>
<evidence type="ECO:0000256" key="5">
    <source>
        <dbReference type="ARBA" id="ARBA00022670"/>
    </source>
</evidence>
<name>A0A1Y3BNH1_EURMA</name>
<comment type="catalytic activity">
    <reaction evidence="1">
        <text>Thiol-dependent hydrolysis of ester, thioester, amide, peptide and isopeptide bonds formed by the C-terminal Gly of ubiquitin (a 76-residue protein attached to proteins as an intracellular targeting signal).</text>
        <dbReference type="EC" id="3.4.19.12"/>
    </reaction>
</comment>
<keyword evidence="5" id="KW-0645">Protease</keyword>
<accession>A0A1Y3BNH1</accession>
<evidence type="ECO:0000256" key="10">
    <source>
        <dbReference type="ARBA" id="ARBA00041300"/>
    </source>
</evidence>
<feature type="domain" description="USP" evidence="15">
    <location>
        <begin position="58"/>
        <end position="302"/>
    </location>
</feature>
<evidence type="ECO:0000256" key="14">
    <source>
        <dbReference type="SAM" id="MobiDB-lite"/>
    </source>
</evidence>
<reference evidence="16 17" key="1">
    <citation type="submission" date="2017-03" db="EMBL/GenBank/DDBJ databases">
        <title>Genome Survey of Euroglyphus maynei.</title>
        <authorList>
            <person name="Arlian L.G."/>
            <person name="Morgan M.S."/>
            <person name="Rider S.D."/>
        </authorList>
    </citation>
    <scope>NUCLEOTIDE SEQUENCE [LARGE SCALE GENOMIC DNA]</scope>
    <source>
        <strain evidence="16">Arlian Lab</strain>
        <tissue evidence="16">Whole body</tissue>
    </source>
</reference>
<evidence type="ECO:0000313" key="16">
    <source>
        <dbReference type="EMBL" id="OTF82521.1"/>
    </source>
</evidence>
<protein>
    <recommendedName>
        <fullName evidence="9">Ubiquitin carboxyl-terminal hydrolase 36</fullName>
        <ecNumber evidence="4">3.4.19.12</ecNumber>
    </recommendedName>
    <alternativeName>
        <fullName evidence="12">Deubiquitinating enzyme 36</fullName>
    </alternativeName>
    <alternativeName>
        <fullName evidence="11">Protein scrawny</fullName>
    </alternativeName>
    <alternativeName>
        <fullName evidence="10">Ubiquitin thioesterase 36</fullName>
    </alternativeName>
    <alternativeName>
        <fullName evidence="13">Ubiquitin-specific-processing protease 36</fullName>
    </alternativeName>
</protein>
<feature type="compositionally biased region" description="Basic and acidic residues" evidence="14">
    <location>
        <begin position="29"/>
        <end position="38"/>
    </location>
</feature>
<dbReference type="InterPro" id="IPR028889">
    <property type="entry name" value="USP"/>
</dbReference>
<feature type="region of interest" description="Disordered" evidence="14">
    <location>
        <begin position="1"/>
        <end position="38"/>
    </location>
</feature>
<evidence type="ECO:0000256" key="8">
    <source>
        <dbReference type="ARBA" id="ARBA00022807"/>
    </source>
</evidence>
<dbReference type="InterPro" id="IPR038765">
    <property type="entry name" value="Papain-like_cys_pep_sf"/>
</dbReference>
<evidence type="ECO:0000256" key="2">
    <source>
        <dbReference type="ARBA" id="ARBA00004604"/>
    </source>
</evidence>
<organism evidence="16 17">
    <name type="scientific">Euroglyphus maynei</name>
    <name type="common">Mayne's house dust mite</name>
    <dbReference type="NCBI Taxonomy" id="6958"/>
    <lineage>
        <taxon>Eukaryota</taxon>
        <taxon>Metazoa</taxon>
        <taxon>Ecdysozoa</taxon>
        <taxon>Arthropoda</taxon>
        <taxon>Chelicerata</taxon>
        <taxon>Arachnida</taxon>
        <taxon>Acari</taxon>
        <taxon>Acariformes</taxon>
        <taxon>Sarcoptiformes</taxon>
        <taxon>Astigmata</taxon>
        <taxon>Psoroptidia</taxon>
        <taxon>Analgoidea</taxon>
        <taxon>Pyroglyphidae</taxon>
        <taxon>Pyroglyphinae</taxon>
        <taxon>Euroglyphus</taxon>
    </lineage>
</organism>
<evidence type="ECO:0000256" key="7">
    <source>
        <dbReference type="ARBA" id="ARBA00022801"/>
    </source>
</evidence>
<evidence type="ECO:0000256" key="12">
    <source>
        <dbReference type="ARBA" id="ARBA00042420"/>
    </source>
</evidence>
<comment type="subcellular location">
    <subcellularLocation>
        <location evidence="2">Nucleus</location>
        <location evidence="2">Nucleolus</location>
    </subcellularLocation>
</comment>
<dbReference type="InterPro" id="IPR018200">
    <property type="entry name" value="USP_CS"/>
</dbReference>
<dbReference type="GO" id="GO:0005730">
    <property type="term" value="C:nucleolus"/>
    <property type="evidence" value="ECO:0007669"/>
    <property type="project" value="UniProtKB-SubCell"/>
</dbReference>
<dbReference type="InterPro" id="IPR001394">
    <property type="entry name" value="Peptidase_C19_UCH"/>
</dbReference>
<dbReference type="EC" id="3.4.19.12" evidence="4"/>
<dbReference type="OrthoDB" id="420187at2759"/>
<comment type="similarity">
    <text evidence="3">Belongs to the peptidase C19 family.</text>
</comment>